<dbReference type="EMBL" id="CP002959">
    <property type="protein sequence ID" value="AFM11885.1"/>
    <property type="molecule type" value="Genomic_DNA"/>
</dbReference>
<dbReference type="KEGG" id="tpx:Turpa_1237"/>
<evidence type="ECO:0000313" key="2">
    <source>
        <dbReference type="Proteomes" id="UP000006048"/>
    </source>
</evidence>
<reference evidence="1 2" key="1">
    <citation type="submission" date="2012-06" db="EMBL/GenBank/DDBJ databases">
        <title>The complete chromosome of genome of Turneriella parva DSM 21527.</title>
        <authorList>
            <consortium name="US DOE Joint Genome Institute (JGI-PGF)"/>
            <person name="Lucas S."/>
            <person name="Han J."/>
            <person name="Lapidus A."/>
            <person name="Bruce D."/>
            <person name="Goodwin L."/>
            <person name="Pitluck S."/>
            <person name="Peters L."/>
            <person name="Kyrpides N."/>
            <person name="Mavromatis K."/>
            <person name="Ivanova N."/>
            <person name="Mikhailova N."/>
            <person name="Chertkov O."/>
            <person name="Detter J.C."/>
            <person name="Tapia R."/>
            <person name="Han C."/>
            <person name="Land M."/>
            <person name="Hauser L."/>
            <person name="Markowitz V."/>
            <person name="Cheng J.-F."/>
            <person name="Hugenholtz P."/>
            <person name="Woyke T."/>
            <person name="Wu D."/>
            <person name="Gronow S."/>
            <person name="Wellnitz S."/>
            <person name="Brambilla E."/>
            <person name="Klenk H.-P."/>
            <person name="Eisen J.A."/>
        </authorList>
    </citation>
    <scope>NUCLEOTIDE SEQUENCE [LARGE SCALE GENOMIC DNA]</scope>
    <source>
        <strain evidence="2">ATCC BAA-1111 / DSM 21527 / NCTC 11395 / H</strain>
    </source>
</reference>
<dbReference type="Proteomes" id="UP000006048">
    <property type="component" value="Chromosome"/>
</dbReference>
<dbReference type="STRING" id="869212.Turpa_1237"/>
<evidence type="ECO:0000313" key="1">
    <source>
        <dbReference type="EMBL" id="AFM11885.1"/>
    </source>
</evidence>
<accession>I4B3M8</accession>
<keyword evidence="2" id="KW-1185">Reference proteome</keyword>
<protein>
    <recommendedName>
        <fullName evidence="3">Type II toxin-antitoxin system VapB family antitoxin</fullName>
    </recommendedName>
</protein>
<sequence>MPMCMRTNIVLNDGLVKEAFKYSHSKTKRDLVEQALREFVENHRRKDLRQLKGKISFREDYDYKSLR</sequence>
<dbReference type="InterPro" id="IPR019239">
    <property type="entry name" value="VapB_antitoxin"/>
</dbReference>
<name>I4B3M8_TURPD</name>
<dbReference type="AlphaFoldDB" id="I4B3M8"/>
<evidence type="ECO:0008006" key="3">
    <source>
        <dbReference type="Google" id="ProtNLM"/>
    </source>
</evidence>
<dbReference type="PATRIC" id="fig|869212.3.peg.1226"/>
<gene>
    <name evidence="1" type="ordered locus">Turpa_1237</name>
</gene>
<dbReference type="Pfam" id="PF09957">
    <property type="entry name" value="VapB_antitoxin"/>
    <property type="match status" value="1"/>
</dbReference>
<proteinExistence type="predicted"/>
<dbReference type="HOGENOM" id="CLU_179376_0_1_12"/>
<organism evidence="1 2">
    <name type="scientific">Turneriella parva (strain ATCC BAA-1111 / DSM 21527 / NCTC 11395 / H)</name>
    <name type="common">Leptospira parva</name>
    <dbReference type="NCBI Taxonomy" id="869212"/>
    <lineage>
        <taxon>Bacteria</taxon>
        <taxon>Pseudomonadati</taxon>
        <taxon>Spirochaetota</taxon>
        <taxon>Spirochaetia</taxon>
        <taxon>Leptospirales</taxon>
        <taxon>Leptospiraceae</taxon>
        <taxon>Turneriella</taxon>
    </lineage>
</organism>